<proteinExistence type="predicted"/>
<feature type="transmembrane region" description="Helical" evidence="5">
    <location>
        <begin position="82"/>
        <end position="104"/>
    </location>
</feature>
<evidence type="ECO:0000256" key="4">
    <source>
        <dbReference type="ARBA" id="ARBA00023136"/>
    </source>
</evidence>
<feature type="transmembrane region" description="Helical" evidence="5">
    <location>
        <begin position="124"/>
        <end position="149"/>
    </location>
</feature>
<evidence type="ECO:0000256" key="2">
    <source>
        <dbReference type="ARBA" id="ARBA00022692"/>
    </source>
</evidence>
<gene>
    <name evidence="6" type="ORF">ALTATR162_LOCUS1248</name>
</gene>
<keyword evidence="7" id="KW-1185">Reference proteome</keyword>
<feature type="transmembrane region" description="Helical" evidence="5">
    <location>
        <begin position="51"/>
        <end position="70"/>
    </location>
</feature>
<keyword evidence="4 5" id="KW-0472">Membrane</keyword>
<feature type="transmembrane region" description="Helical" evidence="5">
    <location>
        <begin position="161"/>
        <end position="183"/>
    </location>
</feature>
<dbReference type="Pfam" id="PF04479">
    <property type="entry name" value="RTA1"/>
    <property type="match status" value="1"/>
</dbReference>
<feature type="transmembrane region" description="Helical" evidence="5">
    <location>
        <begin position="240"/>
        <end position="259"/>
    </location>
</feature>
<evidence type="ECO:0000313" key="6">
    <source>
        <dbReference type="EMBL" id="CAG5142914.1"/>
    </source>
</evidence>
<keyword evidence="2 5" id="KW-0812">Transmembrane</keyword>
<evidence type="ECO:0000256" key="5">
    <source>
        <dbReference type="SAM" id="Phobius"/>
    </source>
</evidence>
<feature type="transmembrane region" description="Helical" evidence="5">
    <location>
        <begin position="16"/>
        <end position="39"/>
    </location>
</feature>
<dbReference type="InterPro" id="IPR007568">
    <property type="entry name" value="RTA1"/>
</dbReference>
<dbReference type="OrthoDB" id="3358017at2759"/>
<protein>
    <recommendedName>
        <fullName evidence="8">RTA1 like protein</fullName>
    </recommendedName>
</protein>
<evidence type="ECO:0008006" key="8">
    <source>
        <dbReference type="Google" id="ProtNLM"/>
    </source>
</evidence>
<evidence type="ECO:0000256" key="1">
    <source>
        <dbReference type="ARBA" id="ARBA00004141"/>
    </source>
</evidence>
<organism evidence="6 7">
    <name type="scientific">Alternaria atra</name>
    <dbReference type="NCBI Taxonomy" id="119953"/>
    <lineage>
        <taxon>Eukaryota</taxon>
        <taxon>Fungi</taxon>
        <taxon>Dikarya</taxon>
        <taxon>Ascomycota</taxon>
        <taxon>Pezizomycotina</taxon>
        <taxon>Dothideomycetes</taxon>
        <taxon>Pleosporomycetidae</taxon>
        <taxon>Pleosporales</taxon>
        <taxon>Pleosporineae</taxon>
        <taxon>Pleosporaceae</taxon>
        <taxon>Alternaria</taxon>
        <taxon>Alternaria sect. Ulocladioides</taxon>
    </lineage>
</organism>
<dbReference type="GO" id="GO:0016020">
    <property type="term" value="C:membrane"/>
    <property type="evidence" value="ECO:0007669"/>
    <property type="project" value="UniProtKB-SubCell"/>
</dbReference>
<dbReference type="GeneID" id="67012561"/>
<reference evidence="6" key="1">
    <citation type="submission" date="2021-05" db="EMBL/GenBank/DDBJ databases">
        <authorList>
            <person name="Stam R."/>
        </authorList>
    </citation>
    <scope>NUCLEOTIDE SEQUENCE</scope>
    <source>
        <strain evidence="6">CS162</strain>
    </source>
</reference>
<keyword evidence="3 5" id="KW-1133">Transmembrane helix</keyword>
<evidence type="ECO:0000256" key="3">
    <source>
        <dbReference type="ARBA" id="ARBA00022989"/>
    </source>
</evidence>
<dbReference type="Proteomes" id="UP000676310">
    <property type="component" value="Unassembled WGS sequence"/>
</dbReference>
<dbReference type="PANTHER" id="PTHR31465">
    <property type="entry name" value="PROTEIN RTA1-RELATED"/>
    <property type="match status" value="1"/>
</dbReference>
<feature type="transmembrane region" description="Helical" evidence="5">
    <location>
        <begin position="203"/>
        <end position="220"/>
    </location>
</feature>
<dbReference type="AlphaFoldDB" id="A0A8J2HSX9"/>
<dbReference type="PANTHER" id="PTHR31465:SF35">
    <property type="entry name" value="RTA1 DOMAIN PROTEIN-RELATED"/>
    <property type="match status" value="1"/>
</dbReference>
<name>A0A8J2HSX9_9PLEO</name>
<evidence type="ECO:0000313" key="7">
    <source>
        <dbReference type="Proteomes" id="UP000676310"/>
    </source>
</evidence>
<dbReference type="RefSeq" id="XP_043164778.1">
    <property type="nucleotide sequence ID" value="XM_043308843.1"/>
</dbReference>
<comment type="caution">
    <text evidence="6">The sequence shown here is derived from an EMBL/GenBank/DDBJ whole genome shotgun (WGS) entry which is preliminary data.</text>
</comment>
<dbReference type="EMBL" id="CAJRGZ010000015">
    <property type="protein sequence ID" value="CAG5142914.1"/>
    <property type="molecule type" value="Genomic_DNA"/>
</dbReference>
<comment type="subcellular location">
    <subcellularLocation>
        <location evidence="1">Membrane</location>
        <topology evidence="1">Multi-pass membrane protein</topology>
    </subcellularLocation>
</comment>
<sequence>MSTPGPANDSVPEYVLWPYTPTIAAGAISAVVMFILFFIHTFRLVKNKTWFCIPFVVGALCEAIGYSARAAAHNDTEGKTPYIIQSTLILLAPILFAASVYMILGRLIRRTDSAEYSLIRVNWLTKIFVGGDIFCFMIQAGGAGMLVSANDQDGFKRGENIILGGLILQILIFGFFVVVAGTWHVRLQKRPTAASADIPWTKLIWFLYAASVCITIRNLCRVIEYAMGKDGYLLSHEWPIYVYDFLPMMITLVVCIWWYDPNIKPGRKTDIEFAHR</sequence>
<accession>A0A8J2HSX9</accession>